<dbReference type="OrthoDB" id="6500128at2759"/>
<name>A0A8H6YIQ4_9AGAR</name>
<dbReference type="CDD" id="cd18579">
    <property type="entry name" value="ABC_6TM_ABCC_D1"/>
    <property type="match status" value="1"/>
</dbReference>
<evidence type="ECO:0000256" key="3">
    <source>
        <dbReference type="ARBA" id="ARBA00022554"/>
    </source>
</evidence>
<dbReference type="InterPro" id="IPR036640">
    <property type="entry name" value="ABC1_TM_sf"/>
</dbReference>
<organism evidence="13 14">
    <name type="scientific">Mycena venus</name>
    <dbReference type="NCBI Taxonomy" id="2733690"/>
    <lineage>
        <taxon>Eukaryota</taxon>
        <taxon>Fungi</taxon>
        <taxon>Dikarya</taxon>
        <taxon>Basidiomycota</taxon>
        <taxon>Agaricomycotina</taxon>
        <taxon>Agaricomycetes</taxon>
        <taxon>Agaricomycetidae</taxon>
        <taxon>Agaricales</taxon>
        <taxon>Marasmiineae</taxon>
        <taxon>Mycenaceae</taxon>
        <taxon>Mycena</taxon>
    </lineage>
</organism>
<dbReference type="InterPro" id="IPR044746">
    <property type="entry name" value="ABCC_6TM_D1"/>
</dbReference>
<feature type="transmembrane region" description="Helical" evidence="10">
    <location>
        <begin position="57"/>
        <end position="80"/>
    </location>
</feature>
<feature type="transmembrane region" description="Helical" evidence="10">
    <location>
        <begin position="120"/>
        <end position="138"/>
    </location>
</feature>
<keyword evidence="2" id="KW-0813">Transport</keyword>
<dbReference type="Proteomes" id="UP000620124">
    <property type="component" value="Unassembled WGS sequence"/>
</dbReference>
<protein>
    <submittedName>
        <fullName evidence="13">Uncharacterized protein</fullName>
    </submittedName>
</protein>
<dbReference type="FunFam" id="1.20.1560.10:FF:000013">
    <property type="entry name" value="ABC transporter C family member 2"/>
    <property type="match status" value="1"/>
</dbReference>
<feature type="transmembrane region" description="Helical" evidence="10">
    <location>
        <begin position="236"/>
        <end position="255"/>
    </location>
</feature>
<evidence type="ECO:0000313" key="13">
    <source>
        <dbReference type="EMBL" id="KAF7360533.1"/>
    </source>
</evidence>
<dbReference type="GO" id="GO:0000329">
    <property type="term" value="C:fungal-type vacuole membrane"/>
    <property type="evidence" value="ECO:0007669"/>
    <property type="project" value="UniProtKB-ARBA"/>
</dbReference>
<feature type="domain" description="ABC transmembrane type-1" evidence="12">
    <location>
        <begin position="250"/>
        <end position="539"/>
    </location>
</feature>
<evidence type="ECO:0000256" key="4">
    <source>
        <dbReference type="ARBA" id="ARBA00022692"/>
    </source>
</evidence>
<dbReference type="SUPFAM" id="SSF90123">
    <property type="entry name" value="ABC transporter transmembrane region"/>
    <property type="match status" value="2"/>
</dbReference>
<keyword evidence="8 10" id="KW-1133">Transmembrane helix</keyword>
<evidence type="ECO:0000259" key="12">
    <source>
        <dbReference type="PROSITE" id="PS50929"/>
    </source>
</evidence>
<dbReference type="Pfam" id="PF00664">
    <property type="entry name" value="ABC_membrane"/>
    <property type="match status" value="2"/>
</dbReference>
<dbReference type="InterPro" id="IPR050173">
    <property type="entry name" value="ABC_transporter_C-like"/>
</dbReference>
<dbReference type="Gene3D" id="3.40.50.300">
    <property type="entry name" value="P-loop containing nucleotide triphosphate hydrolases"/>
    <property type="match status" value="2"/>
</dbReference>
<dbReference type="CDD" id="cd03250">
    <property type="entry name" value="ABCC_MRP_domain1"/>
    <property type="match status" value="1"/>
</dbReference>
<keyword evidence="3" id="KW-0926">Vacuole</keyword>
<feature type="domain" description="ABC transporter" evidence="11">
    <location>
        <begin position="576"/>
        <end position="817"/>
    </location>
</feature>
<dbReference type="CDD" id="cd03244">
    <property type="entry name" value="ABCC_MRP_domain2"/>
    <property type="match status" value="1"/>
</dbReference>
<dbReference type="PANTHER" id="PTHR24223">
    <property type="entry name" value="ATP-BINDING CASSETTE SUB-FAMILY C"/>
    <property type="match status" value="1"/>
</dbReference>
<feature type="transmembrane region" description="Helical" evidence="10">
    <location>
        <begin position="393"/>
        <end position="414"/>
    </location>
</feature>
<keyword evidence="7" id="KW-0067">ATP-binding</keyword>
<accession>A0A8H6YIQ4</accession>
<evidence type="ECO:0000256" key="6">
    <source>
        <dbReference type="ARBA" id="ARBA00022741"/>
    </source>
</evidence>
<keyword evidence="6" id="KW-0547">Nucleotide-binding</keyword>
<evidence type="ECO:0000259" key="11">
    <source>
        <dbReference type="PROSITE" id="PS50893"/>
    </source>
</evidence>
<feature type="transmembrane region" description="Helical" evidence="10">
    <location>
        <begin position="144"/>
        <end position="165"/>
    </location>
</feature>
<dbReference type="Pfam" id="PF00005">
    <property type="entry name" value="ABC_tran"/>
    <property type="match status" value="2"/>
</dbReference>
<feature type="transmembrane region" description="Helical" evidence="10">
    <location>
        <begin position="296"/>
        <end position="317"/>
    </location>
</feature>
<dbReference type="GO" id="GO:0016887">
    <property type="term" value="F:ATP hydrolysis activity"/>
    <property type="evidence" value="ECO:0007669"/>
    <property type="project" value="InterPro"/>
</dbReference>
<evidence type="ECO:0000256" key="9">
    <source>
        <dbReference type="ARBA" id="ARBA00023136"/>
    </source>
</evidence>
<dbReference type="InterPro" id="IPR017871">
    <property type="entry name" value="ABC_transporter-like_CS"/>
</dbReference>
<feature type="domain" description="ABC transmembrane type-1" evidence="12">
    <location>
        <begin position="915"/>
        <end position="1184"/>
    </location>
</feature>
<feature type="transmembrane region" description="Helical" evidence="10">
    <location>
        <begin position="476"/>
        <end position="500"/>
    </location>
</feature>
<evidence type="ECO:0000256" key="2">
    <source>
        <dbReference type="ARBA" id="ARBA00022448"/>
    </source>
</evidence>
<keyword evidence="4 10" id="KW-0812">Transmembrane</keyword>
<keyword evidence="9 10" id="KW-0472">Membrane</keyword>
<evidence type="ECO:0000256" key="7">
    <source>
        <dbReference type="ARBA" id="ARBA00022840"/>
    </source>
</evidence>
<dbReference type="EMBL" id="JACAZI010000005">
    <property type="protein sequence ID" value="KAF7360533.1"/>
    <property type="molecule type" value="Genomic_DNA"/>
</dbReference>
<sequence length="1474" mass="162425">MSQCLELGSGGLVPCLQQLEGTLESGLLGTLLEWSVTSSISLRIIEPQRRSTKSQMILAVKLILLSIALASSLGHLFLIASPRNPIRVLVSYFLEPATLLGSIVLTYYNHTRSRTSSSMLLIFWPLYSSLFVAQTLIVRESDHYLVSLKGMVVLFGLASFSLECVGPEIGLPKDENSVHESPILTANIFSRWSFRWMTSIMVKGSSLTEDDLPSLLESDESEKLGKKLEPYLTKHGVLSSLFLAYGGPFFTAIFIKLASDSLNFLQPQLLRWFLSYTSRYQKSRQDGSAPAPTEGFIIAIIMFAAAGIQTIILNQYFPRIFETGMRIRAGLVTALFSKSLVLANDKGGRSTGDIVNLMSVDAIRLQELANWGGIAISAPFQIILAFVSLYSLLGWPAFVGVGIMIMSFPLNTFIARHLKRLSKQQMEIRDQRSRLMTEILSNIKSIKLHAWESAFIRRVLSVRNDKELRMLRKMGLLMTSSSVLGNATPLFVAFASFAAVAATSSQPITSDLIFPAISVFTLLQFPLSIVSTTINNVVEGLVSARRLSDFFRATELQPDAREIILKNDLQLGDEVLTITDADFRWGSKDVVPALQNINLIVRKGELTGVMGRVGAGKTSLLAAMIGEMSRSEGKVALFGSVSYAPQDPWLLSATIRDNITFNLLYEEAFYKSVIEACALAPDLAQLSKGDLTEVGEKGELICLFVLFAPLKESRDYVVDNGHAVYARADLVLLDDCLAAVDSNVARHIFGWILALFHQVIGPQGILASQARILVTNSISFVKQFDQIAFMSRGIIRECGSYQTVMENTGGDFNNLIRDHGISASGTSTPFNPSGSATPYEDLLISAVDDKTLETPARLSEKLRHHTSYPKAVLAPPKPVRAANALGLSKEYSEQGSVKRRVYVQYIKAASKAGFIVFLLAVAGQQAMTLFGNLTLRAWGEHNREMGDNAGMAKYLLMYCLFSLSSVLLGGVSSIIMWMLISLMNAPLSFFETTPTGRTLNLFSRDVYVLDTILPRWVQMFFRMSATGLSVVIVIGANFPLFLLSIIPLGWFYLRVMKYYLATSRELKRLDAVSKSPIVGWFSESLAGVSTIRAFNQLSVFVKANQWHIDRNQICYLASISVARWLAFRLEFAGAVIILMVACLAMVSLITTGIDAGLIGLILTYTMNITSSLNWAVRSASDVEQNIVSAERILHQTEVPPEAPQYMTDAKPNHNWPSQGKIEFKNYSTRYREELGLVLKDISLEIRKIGCLRKNWGGQILPSSRAFQDNRRGEHTGLVPVMEDIPPIAISQVEGSILIDGVDIKTIGLHDLRSSISIVPQVPDMFEGTLRENIDPIAHHDDADIWVALEEAHMKEYVESIPGGLDAPVREGGQSLSSGQRQLLCFALLVLDEATSAVDLDTDKAIQDTIQGPAFTDVTVITIAHRLNTIMSGSRILVMDQGQLDTQVAELDTPQKLLANKSSIFYSLATEASLT</sequence>
<gene>
    <name evidence="13" type="ORF">MVEN_00784300</name>
</gene>
<proteinExistence type="predicted"/>
<feature type="domain" description="ABC transporter" evidence="11">
    <location>
        <begin position="1221"/>
        <end position="1465"/>
    </location>
</feature>
<feature type="transmembrane region" description="Helical" evidence="10">
    <location>
        <begin position="1028"/>
        <end position="1053"/>
    </location>
</feature>
<keyword evidence="5" id="KW-0677">Repeat</keyword>
<evidence type="ECO:0000256" key="5">
    <source>
        <dbReference type="ARBA" id="ARBA00022737"/>
    </source>
</evidence>
<dbReference type="GO" id="GO:0005524">
    <property type="term" value="F:ATP binding"/>
    <property type="evidence" value="ECO:0007669"/>
    <property type="project" value="UniProtKB-KW"/>
</dbReference>
<dbReference type="PROSITE" id="PS50929">
    <property type="entry name" value="ABC_TM1F"/>
    <property type="match status" value="2"/>
</dbReference>
<dbReference type="PROSITE" id="PS00211">
    <property type="entry name" value="ABC_TRANSPORTER_1"/>
    <property type="match status" value="1"/>
</dbReference>
<dbReference type="InterPro" id="IPR027417">
    <property type="entry name" value="P-loop_NTPase"/>
</dbReference>
<dbReference type="InterPro" id="IPR003439">
    <property type="entry name" value="ABC_transporter-like_ATP-bd"/>
</dbReference>
<reference evidence="13" key="1">
    <citation type="submission" date="2020-05" db="EMBL/GenBank/DDBJ databases">
        <title>Mycena genomes resolve the evolution of fungal bioluminescence.</title>
        <authorList>
            <person name="Tsai I.J."/>
        </authorList>
    </citation>
    <scope>NUCLEOTIDE SEQUENCE</scope>
    <source>
        <strain evidence="13">CCC161011</strain>
    </source>
</reference>
<evidence type="ECO:0000256" key="1">
    <source>
        <dbReference type="ARBA" id="ARBA00004128"/>
    </source>
</evidence>
<dbReference type="PANTHER" id="PTHR24223:SF443">
    <property type="entry name" value="MULTIDRUG-RESISTANCE LIKE PROTEIN 1, ISOFORM I"/>
    <property type="match status" value="1"/>
</dbReference>
<dbReference type="Gene3D" id="1.20.1560.10">
    <property type="entry name" value="ABC transporter type 1, transmembrane domain"/>
    <property type="match status" value="2"/>
</dbReference>
<feature type="transmembrane region" description="Helical" evidence="10">
    <location>
        <begin position="955"/>
        <end position="980"/>
    </location>
</feature>
<dbReference type="FunFam" id="1.20.1560.10:FF:000020">
    <property type="entry name" value="ABC metal ion transporter"/>
    <property type="match status" value="1"/>
</dbReference>
<dbReference type="InterPro" id="IPR056227">
    <property type="entry name" value="TMD0_ABC"/>
</dbReference>
<dbReference type="Pfam" id="PF24357">
    <property type="entry name" value="TMD0_ABC"/>
    <property type="match status" value="1"/>
</dbReference>
<evidence type="ECO:0000313" key="14">
    <source>
        <dbReference type="Proteomes" id="UP000620124"/>
    </source>
</evidence>
<feature type="transmembrane region" description="Helical" evidence="10">
    <location>
        <begin position="86"/>
        <end position="108"/>
    </location>
</feature>
<comment type="caution">
    <text evidence="13">The sequence shown here is derived from an EMBL/GenBank/DDBJ whole genome shotgun (WGS) entry which is preliminary data.</text>
</comment>
<evidence type="ECO:0000256" key="10">
    <source>
        <dbReference type="SAM" id="Phobius"/>
    </source>
</evidence>
<feature type="transmembrane region" description="Helical" evidence="10">
    <location>
        <begin position="1131"/>
        <end position="1164"/>
    </location>
</feature>
<feature type="transmembrane region" description="Helical" evidence="10">
    <location>
        <begin position="368"/>
        <end position="387"/>
    </location>
</feature>
<dbReference type="InterPro" id="IPR011527">
    <property type="entry name" value="ABC1_TM_dom"/>
</dbReference>
<comment type="subcellular location">
    <subcellularLocation>
        <location evidence="1">Vacuole membrane</location>
        <topology evidence="1">Multi-pass membrane protein</topology>
    </subcellularLocation>
</comment>
<dbReference type="PROSITE" id="PS50893">
    <property type="entry name" value="ABC_TRANSPORTER_2"/>
    <property type="match status" value="2"/>
</dbReference>
<dbReference type="GO" id="GO:0140359">
    <property type="term" value="F:ABC-type transporter activity"/>
    <property type="evidence" value="ECO:0007669"/>
    <property type="project" value="InterPro"/>
</dbReference>
<feature type="transmembrane region" description="Helical" evidence="10">
    <location>
        <begin position="914"/>
        <end position="935"/>
    </location>
</feature>
<evidence type="ECO:0000256" key="8">
    <source>
        <dbReference type="ARBA" id="ARBA00022989"/>
    </source>
</evidence>
<keyword evidence="14" id="KW-1185">Reference proteome</keyword>
<dbReference type="SUPFAM" id="SSF52540">
    <property type="entry name" value="P-loop containing nucleoside triphosphate hydrolases"/>
    <property type="match status" value="2"/>
</dbReference>